<evidence type="ECO:0000313" key="3">
    <source>
        <dbReference type="EMBL" id="SNT46620.1"/>
    </source>
</evidence>
<evidence type="ECO:0008006" key="5">
    <source>
        <dbReference type="Google" id="ProtNLM"/>
    </source>
</evidence>
<sequence length="284" mass="32018">MTKKPDVPVKRPLHKRVLDKLRASMGFSIFCTVLILSLIVLSIIGNYYDQGWSAEQWGPVAAWFGGLLTAGAVTLSLYQSREAKKEADRNREDAERRHTEQAQERSEIRQIQSLKPVWDALTALAVPSAKYLASLTLVEHTLTQLEVERTTGNDNTMLKIAQDAVVSARQQARDFYLDMAPFLMEVEMSFTESLIVVDQDDVWKLVEDLYEASGVYHGKLADSFSALMDKQPVDISEVELYKKYVNTKRSDIVAAARKHLAHAKPMRAIHTGEKPTQTDPPKSR</sequence>
<dbReference type="Proteomes" id="UP000198327">
    <property type="component" value="Unassembled WGS sequence"/>
</dbReference>
<reference evidence="4" key="1">
    <citation type="submission" date="2017-06" db="EMBL/GenBank/DDBJ databases">
        <authorList>
            <person name="Varghese N."/>
            <person name="Submissions S."/>
        </authorList>
    </citation>
    <scope>NUCLEOTIDE SEQUENCE [LARGE SCALE GENOMIC DNA]</scope>
    <source>
        <strain evidence="4">JCM 23211</strain>
    </source>
</reference>
<feature type="region of interest" description="Disordered" evidence="1">
    <location>
        <begin position="84"/>
        <end position="105"/>
    </location>
</feature>
<gene>
    <name evidence="3" type="ORF">SAMN05421642_12339</name>
</gene>
<dbReference type="RefSeq" id="WP_141136563.1">
    <property type="nucleotide sequence ID" value="NZ_FZOW01000023.1"/>
</dbReference>
<keyword evidence="4" id="KW-1185">Reference proteome</keyword>
<protein>
    <recommendedName>
        <fullName evidence="5">DUF4760 domain-containing protein</fullName>
    </recommendedName>
</protein>
<dbReference type="OrthoDB" id="4732355at2"/>
<feature type="compositionally biased region" description="Polar residues" evidence="1">
    <location>
        <begin position="274"/>
        <end position="284"/>
    </location>
</feature>
<name>A0A239MVT9_9NOCA</name>
<feature type="region of interest" description="Disordered" evidence="1">
    <location>
        <begin position="264"/>
        <end position="284"/>
    </location>
</feature>
<organism evidence="3 4">
    <name type="scientific">Rhodococcoides kyotonense</name>
    <dbReference type="NCBI Taxonomy" id="398843"/>
    <lineage>
        <taxon>Bacteria</taxon>
        <taxon>Bacillati</taxon>
        <taxon>Actinomycetota</taxon>
        <taxon>Actinomycetes</taxon>
        <taxon>Mycobacteriales</taxon>
        <taxon>Nocardiaceae</taxon>
        <taxon>Rhodococcoides</taxon>
    </lineage>
</organism>
<accession>A0A239MVT9</accession>
<evidence type="ECO:0000256" key="1">
    <source>
        <dbReference type="SAM" id="MobiDB-lite"/>
    </source>
</evidence>
<proteinExistence type="predicted"/>
<evidence type="ECO:0000256" key="2">
    <source>
        <dbReference type="SAM" id="Phobius"/>
    </source>
</evidence>
<feature type="transmembrane region" description="Helical" evidence="2">
    <location>
        <begin position="21"/>
        <end position="48"/>
    </location>
</feature>
<keyword evidence="2" id="KW-1133">Transmembrane helix</keyword>
<keyword evidence="2" id="KW-0812">Transmembrane</keyword>
<feature type="transmembrane region" description="Helical" evidence="2">
    <location>
        <begin position="60"/>
        <end position="78"/>
    </location>
</feature>
<evidence type="ECO:0000313" key="4">
    <source>
        <dbReference type="Proteomes" id="UP000198327"/>
    </source>
</evidence>
<keyword evidence="2" id="KW-0472">Membrane</keyword>
<dbReference type="AlphaFoldDB" id="A0A239MVT9"/>
<dbReference type="EMBL" id="FZOW01000023">
    <property type="protein sequence ID" value="SNT46620.1"/>
    <property type="molecule type" value="Genomic_DNA"/>
</dbReference>